<evidence type="ECO:0000259" key="3">
    <source>
        <dbReference type="SMART" id="SM00382"/>
    </source>
</evidence>
<dbReference type="PANTHER" id="PTHR20953">
    <property type="entry name" value="KINASE-RELATED"/>
    <property type="match status" value="1"/>
</dbReference>
<dbReference type="InterPro" id="IPR003593">
    <property type="entry name" value="AAA+_ATPase"/>
</dbReference>
<organism evidence="4 5">
    <name type="scientific">Sulfoacidibacillus ferrooxidans</name>
    <dbReference type="NCBI Taxonomy" id="2005001"/>
    <lineage>
        <taxon>Bacteria</taxon>
        <taxon>Bacillati</taxon>
        <taxon>Bacillota</taxon>
        <taxon>Bacilli</taxon>
        <taxon>Bacillales</taxon>
        <taxon>Alicyclobacillaceae</taxon>
        <taxon>Sulfoacidibacillus</taxon>
    </lineage>
</organism>
<dbReference type="Proteomes" id="UP001139263">
    <property type="component" value="Unassembled WGS sequence"/>
</dbReference>
<dbReference type="RefSeq" id="WP_241713046.1">
    <property type="nucleotide sequence ID" value="NZ_JALBUF010000003.1"/>
</dbReference>
<dbReference type="EMBL" id="JALBUF010000003">
    <property type="protein sequence ID" value="MCI0183155.1"/>
    <property type="molecule type" value="Genomic_DNA"/>
</dbReference>
<dbReference type="Pfam" id="PF19568">
    <property type="entry name" value="Spore_III_AA"/>
    <property type="match status" value="1"/>
</dbReference>
<evidence type="ECO:0000313" key="5">
    <source>
        <dbReference type="Proteomes" id="UP001139263"/>
    </source>
</evidence>
<evidence type="ECO:0000256" key="1">
    <source>
        <dbReference type="ARBA" id="ARBA00022741"/>
    </source>
</evidence>
<evidence type="ECO:0000256" key="2">
    <source>
        <dbReference type="ARBA" id="ARBA00022840"/>
    </source>
</evidence>
<dbReference type="InterPro" id="IPR045735">
    <property type="entry name" value="Spore_III_AA_AAA+_ATPase"/>
</dbReference>
<accession>A0A9X1V9D0</accession>
<evidence type="ECO:0000313" key="4">
    <source>
        <dbReference type="EMBL" id="MCI0183155.1"/>
    </source>
</evidence>
<keyword evidence="1" id="KW-0547">Nucleotide-binding</keyword>
<name>A0A9X1V9D0_9BACL</name>
<comment type="caution">
    <text evidence="4">The sequence shown here is derived from an EMBL/GenBank/DDBJ whole genome shotgun (WGS) entry which is preliminary data.</text>
</comment>
<keyword evidence="2" id="KW-0067">ATP-binding</keyword>
<dbReference type="SMART" id="SM00382">
    <property type="entry name" value="AAA"/>
    <property type="match status" value="1"/>
</dbReference>
<gene>
    <name evidence="4" type="ORF">MM817_01425</name>
</gene>
<sequence length="323" mass="35579">MPELSAISEVASISKLLPQALRGIIDGLEPNAAGRIEEIRLRALRPFELVGLRDYARPVVTMEQLRHVISAVTGSSYYAVEAQLRYGYLTLPGGHRVGVAGRTVVDEQDHIVTIRDIASLNIRVARQILHCSKSLAPFVLDEWGQLQSILIVGPPMCGKTTILRDLARLLGNGELHPKLSARAVSIVDERSEIAACHQGVPQFDIGQSTDVLDGCPKVQGMYLMLRAMAPHIVMTDEIGSVADVKAILDIARAGVRFIGTVHANSMEDLKQRPALRTLLTQGAIDRFIFLSRRLGPGTVEHVYDRRFREVKRGESDPMANRRS</sequence>
<reference evidence="4" key="1">
    <citation type="submission" date="2022-03" db="EMBL/GenBank/DDBJ databases">
        <title>Draft Genome Sequence of Firmicute Strain S0AB, a Heterotrophic Iron/Sulfur-Oxidizing Extreme Acidophile.</title>
        <authorList>
            <person name="Vergara E."/>
            <person name="Pakostova E."/>
            <person name="Johnson D.B."/>
            <person name="Holmes D.S."/>
        </authorList>
    </citation>
    <scope>NUCLEOTIDE SEQUENCE</scope>
    <source>
        <strain evidence="4">S0AB</strain>
    </source>
</reference>
<dbReference type="InterPro" id="IPR027417">
    <property type="entry name" value="P-loop_NTPase"/>
</dbReference>
<dbReference type="PANTHER" id="PTHR20953:SF3">
    <property type="entry name" value="P-LOOP CONTAINING NUCLEOSIDE TRIPHOSPHATE HYDROLASES SUPERFAMILY PROTEIN"/>
    <property type="match status" value="1"/>
</dbReference>
<keyword evidence="5" id="KW-1185">Reference proteome</keyword>
<dbReference type="Gene3D" id="3.40.50.300">
    <property type="entry name" value="P-loop containing nucleotide triphosphate hydrolases"/>
    <property type="match status" value="1"/>
</dbReference>
<protein>
    <recommendedName>
        <fullName evidence="3">AAA+ ATPase domain-containing protein</fullName>
    </recommendedName>
</protein>
<dbReference type="SUPFAM" id="SSF52540">
    <property type="entry name" value="P-loop containing nucleoside triphosphate hydrolases"/>
    <property type="match status" value="1"/>
</dbReference>
<dbReference type="InterPro" id="IPR014217">
    <property type="entry name" value="Spore_III_AA"/>
</dbReference>
<dbReference type="GO" id="GO:0005524">
    <property type="term" value="F:ATP binding"/>
    <property type="evidence" value="ECO:0007669"/>
    <property type="project" value="UniProtKB-KW"/>
</dbReference>
<dbReference type="AlphaFoldDB" id="A0A9X1V9D0"/>
<feature type="domain" description="AAA+ ATPase" evidence="3">
    <location>
        <begin position="145"/>
        <end position="294"/>
    </location>
</feature>
<proteinExistence type="predicted"/>
<dbReference type="NCBIfam" id="TIGR02858">
    <property type="entry name" value="spore_III_AA"/>
    <property type="match status" value="1"/>
</dbReference>